<dbReference type="AlphaFoldDB" id="A0A8H4ATG7"/>
<accession>A0A8H4ATG7</accession>
<name>A0A8H4ATG7_GIGMA</name>
<gene>
    <name evidence="1" type="ORF">F8M41_012205</name>
</gene>
<protein>
    <submittedName>
        <fullName evidence="1">Uncharacterized protein</fullName>
    </submittedName>
</protein>
<dbReference type="OrthoDB" id="2448374at2759"/>
<evidence type="ECO:0000313" key="1">
    <source>
        <dbReference type="EMBL" id="KAF0530359.1"/>
    </source>
</evidence>
<organism evidence="1 2">
    <name type="scientific">Gigaspora margarita</name>
    <dbReference type="NCBI Taxonomy" id="4874"/>
    <lineage>
        <taxon>Eukaryota</taxon>
        <taxon>Fungi</taxon>
        <taxon>Fungi incertae sedis</taxon>
        <taxon>Mucoromycota</taxon>
        <taxon>Glomeromycotina</taxon>
        <taxon>Glomeromycetes</taxon>
        <taxon>Diversisporales</taxon>
        <taxon>Gigasporaceae</taxon>
        <taxon>Gigaspora</taxon>
    </lineage>
</organism>
<reference evidence="1 2" key="1">
    <citation type="journal article" date="2019" name="Environ. Microbiol.">
        <title>At the nexus of three kingdoms: the genome of the mycorrhizal fungus Gigaspora margarita provides insights into plant, endobacterial and fungal interactions.</title>
        <authorList>
            <person name="Venice F."/>
            <person name="Ghignone S."/>
            <person name="Salvioli di Fossalunga A."/>
            <person name="Amselem J."/>
            <person name="Novero M."/>
            <person name="Xianan X."/>
            <person name="Sedzielewska Toro K."/>
            <person name="Morin E."/>
            <person name="Lipzen A."/>
            <person name="Grigoriev I.V."/>
            <person name="Henrissat B."/>
            <person name="Martin F.M."/>
            <person name="Bonfante P."/>
        </authorList>
    </citation>
    <scope>NUCLEOTIDE SEQUENCE [LARGE SCALE GENOMIC DNA]</scope>
    <source>
        <strain evidence="1 2">BEG34</strain>
    </source>
</reference>
<dbReference type="Proteomes" id="UP000439903">
    <property type="component" value="Unassembled WGS sequence"/>
</dbReference>
<proteinExistence type="predicted"/>
<comment type="caution">
    <text evidence="1">The sequence shown here is derived from an EMBL/GenBank/DDBJ whole genome shotgun (WGS) entry which is preliminary data.</text>
</comment>
<keyword evidence="2" id="KW-1185">Reference proteome</keyword>
<evidence type="ECO:0000313" key="2">
    <source>
        <dbReference type="Proteomes" id="UP000439903"/>
    </source>
</evidence>
<dbReference type="EMBL" id="WTPW01000250">
    <property type="protein sequence ID" value="KAF0530359.1"/>
    <property type="molecule type" value="Genomic_DNA"/>
</dbReference>
<sequence>MEDQKLKFIYIIEQTRKLILRFIRLHPAEWRLLDIRYDLMSVLIEAKEYELVNFILSSKEPLHIPQYISWEGEKNTIHTTFSDRTMLAYFLEYYSNKAVDNDNIGWMNTVVDIIPELCKSNEKKSKKENHKIGWVNTVVDIISKLYKIESKEEKAESYIYYAQKLFYHPCFYEKRLNLISFKFLEISPKANGLLKILIPITQLIPQDCELNLQEIDYNKIVNIRMVPLTDFATNKKIFDKREKNFTDYLNPLISPIQYSSLNDEDYSPFIKLIEKDFKENKHDIRDILYENPLMGAVMNWMWHCSKFYWSRSLYIYALYRTPDISNIGHK</sequence>